<comment type="catalytic activity">
    <reaction evidence="14">
        <text>L-threonyl-[protein] + ATP = O-phospho-L-threonyl-[protein] + ADP + H(+)</text>
        <dbReference type="Rhea" id="RHEA:46608"/>
        <dbReference type="Rhea" id="RHEA-COMP:11060"/>
        <dbReference type="Rhea" id="RHEA-COMP:11605"/>
        <dbReference type="ChEBI" id="CHEBI:15378"/>
        <dbReference type="ChEBI" id="CHEBI:30013"/>
        <dbReference type="ChEBI" id="CHEBI:30616"/>
        <dbReference type="ChEBI" id="CHEBI:61977"/>
        <dbReference type="ChEBI" id="CHEBI:456216"/>
        <dbReference type="EC" id="2.7.11.1"/>
    </reaction>
</comment>
<evidence type="ECO:0000256" key="2">
    <source>
        <dbReference type="ARBA" id="ARBA00012513"/>
    </source>
</evidence>
<keyword evidence="8" id="KW-0418">Kinase</keyword>
<keyword evidence="13" id="KW-0325">Glycoprotein</keyword>
<evidence type="ECO:0000313" key="21">
    <source>
        <dbReference type="Proteomes" id="UP001454036"/>
    </source>
</evidence>
<dbReference type="InterPro" id="IPR043891">
    <property type="entry name" value="SPARK"/>
</dbReference>
<accession>A0AAV3QCI1</accession>
<keyword evidence="3" id="KW-0723">Serine/threonine-protein kinase</keyword>
<dbReference type="AlphaFoldDB" id="A0AAV3QCI1"/>
<dbReference type="PROSITE" id="PS00108">
    <property type="entry name" value="PROTEIN_KINASE_ST"/>
    <property type="match status" value="1"/>
</dbReference>
<dbReference type="InterPro" id="IPR008271">
    <property type="entry name" value="Ser/Thr_kinase_AS"/>
</dbReference>
<evidence type="ECO:0000256" key="16">
    <source>
        <dbReference type="PROSITE-ProRule" id="PRU10141"/>
    </source>
</evidence>
<evidence type="ECO:0000256" key="10">
    <source>
        <dbReference type="ARBA" id="ARBA00022989"/>
    </source>
</evidence>
<dbReference type="InterPro" id="IPR000719">
    <property type="entry name" value="Prot_kinase_dom"/>
</dbReference>
<comment type="catalytic activity">
    <reaction evidence="15">
        <text>L-seryl-[protein] + ATP = O-phospho-L-seryl-[protein] + ADP + H(+)</text>
        <dbReference type="Rhea" id="RHEA:17989"/>
        <dbReference type="Rhea" id="RHEA-COMP:9863"/>
        <dbReference type="Rhea" id="RHEA-COMP:11604"/>
        <dbReference type="ChEBI" id="CHEBI:15378"/>
        <dbReference type="ChEBI" id="CHEBI:29999"/>
        <dbReference type="ChEBI" id="CHEBI:30616"/>
        <dbReference type="ChEBI" id="CHEBI:83421"/>
        <dbReference type="ChEBI" id="CHEBI:456216"/>
        <dbReference type="EC" id="2.7.11.1"/>
    </reaction>
</comment>
<evidence type="ECO:0000256" key="12">
    <source>
        <dbReference type="ARBA" id="ARBA00023170"/>
    </source>
</evidence>
<keyword evidence="4" id="KW-0808">Transferase</keyword>
<keyword evidence="11 17" id="KW-0472">Membrane</keyword>
<feature type="signal peptide" evidence="18">
    <location>
        <begin position="1"/>
        <end position="22"/>
    </location>
</feature>
<protein>
    <recommendedName>
        <fullName evidence="2">non-specific serine/threonine protein kinase</fullName>
        <ecNumber evidence="2">2.7.11.1</ecNumber>
    </recommendedName>
</protein>
<keyword evidence="5 17" id="KW-0812">Transmembrane</keyword>
<evidence type="ECO:0000256" key="13">
    <source>
        <dbReference type="ARBA" id="ARBA00023180"/>
    </source>
</evidence>
<evidence type="ECO:0000256" key="4">
    <source>
        <dbReference type="ARBA" id="ARBA00022679"/>
    </source>
</evidence>
<gene>
    <name evidence="20" type="ORF">LIER_39285</name>
</gene>
<comment type="caution">
    <text evidence="20">The sequence shown here is derived from an EMBL/GenBank/DDBJ whole genome shotgun (WGS) entry which is preliminary data.</text>
</comment>
<feature type="chain" id="PRO_5043797409" description="non-specific serine/threonine protein kinase" evidence="18">
    <location>
        <begin position="23"/>
        <end position="612"/>
    </location>
</feature>
<dbReference type="FunFam" id="3.30.200.20:FF:000390">
    <property type="entry name" value="probable LRR receptor-like serine/threonine-protein kinase RKF3"/>
    <property type="match status" value="1"/>
</dbReference>
<dbReference type="CDD" id="cd14066">
    <property type="entry name" value="STKc_IRAK"/>
    <property type="match status" value="1"/>
</dbReference>
<reference evidence="20 21" key="1">
    <citation type="submission" date="2024-01" db="EMBL/GenBank/DDBJ databases">
        <title>The complete chloroplast genome sequence of Lithospermum erythrorhizon: insights into the phylogenetic relationship among Boraginaceae species and the maternal lineages of purple gromwells.</title>
        <authorList>
            <person name="Okada T."/>
            <person name="Watanabe K."/>
        </authorList>
    </citation>
    <scope>NUCLEOTIDE SEQUENCE [LARGE SCALE GENOMIC DNA]</scope>
</reference>
<evidence type="ECO:0000256" key="11">
    <source>
        <dbReference type="ARBA" id="ARBA00023136"/>
    </source>
</evidence>
<dbReference type="SMART" id="SM00220">
    <property type="entry name" value="S_TKc"/>
    <property type="match status" value="1"/>
</dbReference>
<dbReference type="InterPro" id="IPR017441">
    <property type="entry name" value="Protein_kinase_ATP_BS"/>
</dbReference>
<keyword evidence="12" id="KW-0675">Receptor</keyword>
<feature type="transmembrane region" description="Helical" evidence="17">
    <location>
        <begin position="222"/>
        <end position="246"/>
    </location>
</feature>
<evidence type="ECO:0000256" key="8">
    <source>
        <dbReference type="ARBA" id="ARBA00022777"/>
    </source>
</evidence>
<name>A0AAV3QCI1_LITER</name>
<keyword evidence="9 16" id="KW-0067">ATP-binding</keyword>
<dbReference type="GO" id="GO:0005524">
    <property type="term" value="F:ATP binding"/>
    <property type="evidence" value="ECO:0007669"/>
    <property type="project" value="UniProtKB-UniRule"/>
</dbReference>
<evidence type="ECO:0000256" key="5">
    <source>
        <dbReference type="ARBA" id="ARBA00022692"/>
    </source>
</evidence>
<sequence length="612" mass="67684">MHHQIRIPNLLLLILFMPFCYAQNDTFSCPLDFTILTTLSQRSTLPATLNATATCQYIRQALRLVVSDHLRRTNTFLPPLASAESCWVDFQLSVNDYLPNFDIRGNCGFSTSSISQGCMNISTRVEFENRVQIRDLDRVNLFCNQSLNSSICSGCITSIVNLQASLLDGDSIGGIFDCAVYATIYGAGIVNPNGPADLGTADCLFYIDLSIRENFDDGRKKIVIVVSVIGSVVIMVLLGSVVLWVLRRRRRKLRWDFGEREKSFVFYGLDSVSENSTLMKFRFDVIKSATNGFARENIIGSGGYGNVYRGVFKDGTEVALKRFKNVSAAGDATFAHELEVIASLRHVNLLALRGYCTGATELEGHQRIIVCDLMKNGSLYDHLFMSKGKKLSWPVRRKIALGTAQGLAYLHNGVQPAIIHRDIKASNILLDEKFEPKVADFGLAKFTPEGMTHLSTRVAGTMGYVAPEYALYGQVSERSDVYSFGVVLLELLSGRKAIMAANDDQLSLLSDWGWSLVKEGRALDVIEGNMVDLDPPGVMEKYISIAILCSHPQLYARPTIRDVIKLMDTSIPVPDIPDRPSPFITVNNELEKSSSSVVSDISLFTSDTDGQP</sequence>
<evidence type="ECO:0000259" key="19">
    <source>
        <dbReference type="PROSITE" id="PS50011"/>
    </source>
</evidence>
<feature type="binding site" evidence="16">
    <location>
        <position position="321"/>
    </location>
    <ligand>
        <name>ATP</name>
        <dbReference type="ChEBI" id="CHEBI:30616"/>
    </ligand>
</feature>
<dbReference type="PROSITE" id="PS50011">
    <property type="entry name" value="PROTEIN_KINASE_DOM"/>
    <property type="match status" value="1"/>
</dbReference>
<comment type="subcellular location">
    <subcellularLocation>
        <location evidence="1">Membrane</location>
        <topology evidence="1">Single-pass type I membrane protein</topology>
    </subcellularLocation>
</comment>
<evidence type="ECO:0000256" key="7">
    <source>
        <dbReference type="ARBA" id="ARBA00022741"/>
    </source>
</evidence>
<evidence type="ECO:0000256" key="1">
    <source>
        <dbReference type="ARBA" id="ARBA00004479"/>
    </source>
</evidence>
<dbReference type="Pfam" id="PF19160">
    <property type="entry name" value="SPARK"/>
    <property type="match status" value="1"/>
</dbReference>
<keyword evidence="6 18" id="KW-0732">Signal</keyword>
<keyword evidence="21" id="KW-1185">Reference proteome</keyword>
<proteinExistence type="predicted"/>
<dbReference type="SUPFAM" id="SSF56112">
    <property type="entry name" value="Protein kinase-like (PK-like)"/>
    <property type="match status" value="1"/>
</dbReference>
<evidence type="ECO:0000256" key="17">
    <source>
        <dbReference type="SAM" id="Phobius"/>
    </source>
</evidence>
<dbReference type="Gene3D" id="1.10.510.10">
    <property type="entry name" value="Transferase(Phosphotransferase) domain 1"/>
    <property type="match status" value="1"/>
</dbReference>
<dbReference type="GO" id="GO:0016020">
    <property type="term" value="C:membrane"/>
    <property type="evidence" value="ECO:0007669"/>
    <property type="project" value="UniProtKB-SubCell"/>
</dbReference>
<evidence type="ECO:0000256" key="18">
    <source>
        <dbReference type="SAM" id="SignalP"/>
    </source>
</evidence>
<feature type="domain" description="Protein kinase" evidence="19">
    <location>
        <begin position="293"/>
        <end position="584"/>
    </location>
</feature>
<dbReference type="GO" id="GO:0004674">
    <property type="term" value="F:protein serine/threonine kinase activity"/>
    <property type="evidence" value="ECO:0007669"/>
    <property type="project" value="UniProtKB-KW"/>
</dbReference>
<dbReference type="PROSITE" id="PS00107">
    <property type="entry name" value="PROTEIN_KINASE_ATP"/>
    <property type="match status" value="1"/>
</dbReference>
<dbReference type="Proteomes" id="UP001454036">
    <property type="component" value="Unassembled WGS sequence"/>
</dbReference>
<dbReference type="Gene3D" id="3.30.200.20">
    <property type="entry name" value="Phosphorylase Kinase, domain 1"/>
    <property type="match status" value="1"/>
</dbReference>
<dbReference type="FunFam" id="1.10.510.10:FF:000287">
    <property type="entry name" value="probable LRR receptor-like serine/threonine-protein kinase RKF3"/>
    <property type="match status" value="1"/>
</dbReference>
<keyword evidence="10 17" id="KW-1133">Transmembrane helix</keyword>
<dbReference type="Pfam" id="PF00069">
    <property type="entry name" value="Pkinase"/>
    <property type="match status" value="1"/>
</dbReference>
<evidence type="ECO:0000256" key="3">
    <source>
        <dbReference type="ARBA" id="ARBA00022527"/>
    </source>
</evidence>
<dbReference type="PANTHER" id="PTHR47989:SF62">
    <property type="entry name" value="OS05G0423500 PROTEIN"/>
    <property type="match status" value="1"/>
</dbReference>
<evidence type="ECO:0000256" key="6">
    <source>
        <dbReference type="ARBA" id="ARBA00022729"/>
    </source>
</evidence>
<dbReference type="InterPro" id="IPR011009">
    <property type="entry name" value="Kinase-like_dom_sf"/>
</dbReference>
<evidence type="ECO:0000256" key="9">
    <source>
        <dbReference type="ARBA" id="ARBA00022840"/>
    </source>
</evidence>
<keyword evidence="7 16" id="KW-0547">Nucleotide-binding</keyword>
<evidence type="ECO:0000313" key="20">
    <source>
        <dbReference type="EMBL" id="GAA0161729.1"/>
    </source>
</evidence>
<dbReference type="EC" id="2.7.11.1" evidence="2"/>
<dbReference type="PANTHER" id="PTHR47989">
    <property type="entry name" value="OS01G0750732 PROTEIN"/>
    <property type="match status" value="1"/>
</dbReference>
<dbReference type="EMBL" id="BAABME010020888">
    <property type="protein sequence ID" value="GAA0161729.1"/>
    <property type="molecule type" value="Genomic_DNA"/>
</dbReference>
<evidence type="ECO:0000256" key="14">
    <source>
        <dbReference type="ARBA" id="ARBA00047899"/>
    </source>
</evidence>
<evidence type="ECO:0000256" key="15">
    <source>
        <dbReference type="ARBA" id="ARBA00048679"/>
    </source>
</evidence>
<organism evidence="20 21">
    <name type="scientific">Lithospermum erythrorhizon</name>
    <name type="common">Purple gromwell</name>
    <name type="synonym">Lithospermum officinale var. erythrorhizon</name>
    <dbReference type="NCBI Taxonomy" id="34254"/>
    <lineage>
        <taxon>Eukaryota</taxon>
        <taxon>Viridiplantae</taxon>
        <taxon>Streptophyta</taxon>
        <taxon>Embryophyta</taxon>
        <taxon>Tracheophyta</taxon>
        <taxon>Spermatophyta</taxon>
        <taxon>Magnoliopsida</taxon>
        <taxon>eudicotyledons</taxon>
        <taxon>Gunneridae</taxon>
        <taxon>Pentapetalae</taxon>
        <taxon>asterids</taxon>
        <taxon>lamiids</taxon>
        <taxon>Boraginales</taxon>
        <taxon>Boraginaceae</taxon>
        <taxon>Boraginoideae</taxon>
        <taxon>Lithospermeae</taxon>
        <taxon>Lithospermum</taxon>
    </lineage>
</organism>